<accession>A0A133ZJZ4</accession>
<dbReference type="Proteomes" id="UP000070394">
    <property type="component" value="Unassembled WGS sequence"/>
</dbReference>
<evidence type="ECO:0000313" key="2">
    <source>
        <dbReference type="Proteomes" id="UP000070394"/>
    </source>
</evidence>
<name>A0A133ZJZ4_9FIRM</name>
<dbReference type="AlphaFoldDB" id="A0A133ZJZ4"/>
<gene>
    <name evidence="1" type="ORF">HMPREF1866_01989</name>
</gene>
<sequence length="47" mass="5522">MINRSFQHCIPIFKIKQNIEKEAFMICKRIFQAIMSVIPLAKAVENK</sequence>
<keyword evidence="2" id="KW-1185">Reference proteome</keyword>
<evidence type="ECO:0000313" key="1">
    <source>
        <dbReference type="EMBL" id="KXB55767.1"/>
    </source>
</evidence>
<protein>
    <submittedName>
        <fullName evidence="1">Uncharacterized protein</fullName>
    </submittedName>
</protein>
<dbReference type="PATRIC" id="fig|467210.3.peg.1967"/>
<organism evidence="1 2">
    <name type="scientific">Lachnoanaerobaculum saburreum</name>
    <dbReference type="NCBI Taxonomy" id="467210"/>
    <lineage>
        <taxon>Bacteria</taxon>
        <taxon>Bacillati</taxon>
        <taxon>Bacillota</taxon>
        <taxon>Clostridia</taxon>
        <taxon>Lachnospirales</taxon>
        <taxon>Lachnospiraceae</taxon>
        <taxon>Lachnoanaerobaculum</taxon>
    </lineage>
</organism>
<reference evidence="2" key="1">
    <citation type="submission" date="2016-01" db="EMBL/GenBank/DDBJ databases">
        <authorList>
            <person name="Mitreva M."/>
            <person name="Pepin K.H."/>
            <person name="Mihindukulasuriya K.A."/>
            <person name="Fulton R."/>
            <person name="Fronick C."/>
            <person name="O'Laughlin M."/>
            <person name="Miner T."/>
            <person name="Herter B."/>
            <person name="Rosa B.A."/>
            <person name="Cordes M."/>
            <person name="Tomlinson C."/>
            <person name="Wollam A."/>
            <person name="Palsikar V.B."/>
            <person name="Mardis E.R."/>
            <person name="Wilson R.K."/>
        </authorList>
    </citation>
    <scope>NUCLEOTIDE SEQUENCE [LARGE SCALE GENOMIC DNA]</scope>
    <source>
        <strain evidence="2">DNF00896</strain>
    </source>
</reference>
<dbReference type="STRING" id="467210.HMPREF1866_01989"/>
<proteinExistence type="predicted"/>
<comment type="caution">
    <text evidence="1">The sequence shown here is derived from an EMBL/GenBank/DDBJ whole genome shotgun (WGS) entry which is preliminary data.</text>
</comment>
<dbReference type="EMBL" id="LSDA01000108">
    <property type="protein sequence ID" value="KXB55767.1"/>
    <property type="molecule type" value="Genomic_DNA"/>
</dbReference>